<reference evidence="2" key="1">
    <citation type="journal article" date="2019" name="Int. J. Syst. Evol. Microbiol.">
        <title>The Global Catalogue of Microorganisms (GCM) 10K type strain sequencing project: providing services to taxonomists for standard genome sequencing and annotation.</title>
        <authorList>
            <consortium name="The Broad Institute Genomics Platform"/>
            <consortium name="The Broad Institute Genome Sequencing Center for Infectious Disease"/>
            <person name="Wu L."/>
            <person name="Ma J."/>
        </authorList>
    </citation>
    <scope>NUCLEOTIDE SEQUENCE [LARGE SCALE GENOMIC DNA]</scope>
    <source>
        <strain evidence="2">CGMCC 1.15399</strain>
    </source>
</reference>
<organism evidence="1 2">
    <name type="scientific">Nonomuraea guangzhouensis</name>
    <dbReference type="NCBI Taxonomy" id="1291555"/>
    <lineage>
        <taxon>Bacteria</taxon>
        <taxon>Bacillati</taxon>
        <taxon>Actinomycetota</taxon>
        <taxon>Actinomycetes</taxon>
        <taxon>Streptosporangiales</taxon>
        <taxon>Streptosporangiaceae</taxon>
        <taxon>Nonomuraea</taxon>
    </lineage>
</organism>
<gene>
    <name evidence="1" type="ORF">ACFSJ0_03075</name>
</gene>
<proteinExistence type="predicted"/>
<dbReference type="Proteomes" id="UP001597097">
    <property type="component" value="Unassembled WGS sequence"/>
</dbReference>
<keyword evidence="2" id="KW-1185">Reference proteome</keyword>
<sequence>MHLDTKGLPGLWRPPIVEHAEPIFPTTGTGEARYLLAWGDAEGERWGFLLWPPQTVNTDDGSEHMGEAHWVRWQDIRPVAGEDYSTVPLCDPM</sequence>
<evidence type="ECO:0000313" key="1">
    <source>
        <dbReference type="EMBL" id="MFD1535999.1"/>
    </source>
</evidence>
<dbReference type="EMBL" id="JBHUCM010000004">
    <property type="protein sequence ID" value="MFD1535999.1"/>
    <property type="molecule type" value="Genomic_DNA"/>
</dbReference>
<name>A0ABW4FZM5_9ACTN</name>
<comment type="caution">
    <text evidence="1">The sequence shown here is derived from an EMBL/GenBank/DDBJ whole genome shotgun (WGS) entry which is preliminary data.</text>
</comment>
<protein>
    <submittedName>
        <fullName evidence="1">Uncharacterized protein</fullName>
    </submittedName>
</protein>
<dbReference type="RefSeq" id="WP_219532873.1">
    <property type="nucleotide sequence ID" value="NZ_JAHKRM010000015.1"/>
</dbReference>
<accession>A0ABW4FZM5</accession>
<evidence type="ECO:0000313" key="2">
    <source>
        <dbReference type="Proteomes" id="UP001597097"/>
    </source>
</evidence>